<comment type="caution">
    <text evidence="6">The sequence shown here is derived from an EMBL/GenBank/DDBJ whole genome shotgun (WGS) entry which is preliminary data.</text>
</comment>
<evidence type="ECO:0000256" key="3">
    <source>
        <dbReference type="ARBA" id="ARBA00023125"/>
    </source>
</evidence>
<evidence type="ECO:0000259" key="5">
    <source>
        <dbReference type="PROSITE" id="PS51898"/>
    </source>
</evidence>
<evidence type="ECO:0000256" key="1">
    <source>
        <dbReference type="ARBA" id="ARBA00008857"/>
    </source>
</evidence>
<dbReference type="RefSeq" id="WP_118901318.1">
    <property type="nucleotide sequence ID" value="NZ_QOCR01000004.1"/>
</dbReference>
<keyword evidence="7" id="KW-1185">Reference proteome</keyword>
<dbReference type="PANTHER" id="PTHR30349:SF64">
    <property type="entry name" value="PROPHAGE INTEGRASE INTD-RELATED"/>
    <property type="match status" value="1"/>
</dbReference>
<dbReference type="InterPro" id="IPR011010">
    <property type="entry name" value="DNA_brk_join_enz"/>
</dbReference>
<accession>A0A417ZEJ4</accession>
<dbReference type="PANTHER" id="PTHR30349">
    <property type="entry name" value="PHAGE INTEGRASE-RELATED"/>
    <property type="match status" value="1"/>
</dbReference>
<dbReference type="InterPro" id="IPR050090">
    <property type="entry name" value="Tyrosine_recombinase_XerCD"/>
</dbReference>
<dbReference type="Pfam" id="PF00589">
    <property type="entry name" value="Phage_integrase"/>
    <property type="match status" value="1"/>
</dbReference>
<dbReference type="SUPFAM" id="SSF56349">
    <property type="entry name" value="DNA breaking-rejoining enzymes"/>
    <property type="match status" value="1"/>
</dbReference>
<keyword evidence="4" id="KW-0233">DNA recombination</keyword>
<dbReference type="Pfam" id="PF14659">
    <property type="entry name" value="Phage_int_SAM_3"/>
    <property type="match status" value="1"/>
</dbReference>
<dbReference type="GO" id="GO:0003677">
    <property type="term" value="F:DNA binding"/>
    <property type="evidence" value="ECO:0007669"/>
    <property type="project" value="UniProtKB-KW"/>
</dbReference>
<dbReference type="CDD" id="cd01189">
    <property type="entry name" value="INT_ICEBs1_C_like"/>
    <property type="match status" value="1"/>
</dbReference>
<dbReference type="Proteomes" id="UP000284109">
    <property type="component" value="Unassembled WGS sequence"/>
</dbReference>
<comment type="similarity">
    <text evidence="1">Belongs to the 'phage' integrase family.</text>
</comment>
<evidence type="ECO:0000256" key="2">
    <source>
        <dbReference type="ARBA" id="ARBA00022908"/>
    </source>
</evidence>
<name>A0A417ZEJ4_9LACO</name>
<dbReference type="GO" id="GO:0006310">
    <property type="term" value="P:DNA recombination"/>
    <property type="evidence" value="ECO:0007669"/>
    <property type="project" value="UniProtKB-KW"/>
</dbReference>
<evidence type="ECO:0000313" key="6">
    <source>
        <dbReference type="EMBL" id="RHW49692.1"/>
    </source>
</evidence>
<dbReference type="InterPro" id="IPR004107">
    <property type="entry name" value="Integrase_SAM-like_N"/>
</dbReference>
<dbReference type="OrthoDB" id="9803188at2"/>
<evidence type="ECO:0000313" key="7">
    <source>
        <dbReference type="Proteomes" id="UP000284109"/>
    </source>
</evidence>
<dbReference type="InterPro" id="IPR010998">
    <property type="entry name" value="Integrase_recombinase_N"/>
</dbReference>
<dbReference type="EMBL" id="QOCR01000004">
    <property type="protein sequence ID" value="RHW49692.1"/>
    <property type="molecule type" value="Genomic_DNA"/>
</dbReference>
<dbReference type="InterPro" id="IPR013762">
    <property type="entry name" value="Integrase-like_cat_sf"/>
</dbReference>
<reference evidence="6 7" key="1">
    <citation type="submission" date="2018-07" db="EMBL/GenBank/DDBJ databases">
        <title>Genome sequences of six Lactobacillus spp. isolated from bumble bee guts.</title>
        <authorList>
            <person name="Motta E.V.S."/>
            <person name="Moran N.A."/>
        </authorList>
    </citation>
    <scope>NUCLEOTIDE SEQUENCE [LARGE SCALE GENOMIC DNA]</scope>
    <source>
        <strain evidence="6 7">BI-1.1</strain>
    </source>
</reference>
<dbReference type="AlphaFoldDB" id="A0A417ZEJ4"/>
<dbReference type="InterPro" id="IPR028259">
    <property type="entry name" value="AP2-like_int_N"/>
</dbReference>
<sequence>MATFVKKGKKWMARISYKDADGKYQRENKSGFATKKEAQLYANEFELKVADGPLSKSGKLSLPEYFWNWYKTYKEPNVTDRTQRTYIHAYHVLQKYFTNYPIEDITRPEYQKFLSDFGSNHSKATISKINSLVHACVKSALYDGAVKRDFIQNTSLVFDRNRTQKIEYLSMNDLLKLVNYLESSLNYHFTSKYMILLAIYTGMRLGEIQGLKWSDINFQFKTITISRSWHEGLKQFKEPKNESSKRVIRVNSSILEILKQLKHNDKNQQVFLDQYQTVPTSSAVNKTLKQSLQQAGITRKGFHFHSLRHTHVAFLLYKKIDLYIISKRLGHKDMTTTIRVYSYLIDEYQTRANKEIENILNDLETPMKSQSISK</sequence>
<dbReference type="PROSITE" id="PS51898">
    <property type="entry name" value="TYR_RECOMBINASE"/>
    <property type="match status" value="1"/>
</dbReference>
<protein>
    <submittedName>
        <fullName evidence="6">Site-specific integrase</fullName>
    </submittedName>
</protein>
<proteinExistence type="inferred from homology"/>
<dbReference type="Pfam" id="PF14657">
    <property type="entry name" value="Arm-DNA-bind_4"/>
    <property type="match status" value="1"/>
</dbReference>
<dbReference type="InterPro" id="IPR002104">
    <property type="entry name" value="Integrase_catalytic"/>
</dbReference>
<feature type="domain" description="Tyr recombinase" evidence="5">
    <location>
        <begin position="164"/>
        <end position="354"/>
    </location>
</feature>
<dbReference type="GO" id="GO:0015074">
    <property type="term" value="P:DNA integration"/>
    <property type="evidence" value="ECO:0007669"/>
    <property type="project" value="UniProtKB-KW"/>
</dbReference>
<keyword evidence="3" id="KW-0238">DNA-binding</keyword>
<keyword evidence="2" id="KW-0229">DNA integration</keyword>
<gene>
    <name evidence="6" type="ORF">DS831_05890</name>
</gene>
<dbReference type="Gene3D" id="1.10.150.130">
    <property type="match status" value="1"/>
</dbReference>
<organism evidence="6 7">
    <name type="scientific">Bombilactobacillus bombi</name>
    <dbReference type="NCBI Taxonomy" id="1303590"/>
    <lineage>
        <taxon>Bacteria</taxon>
        <taxon>Bacillati</taxon>
        <taxon>Bacillota</taxon>
        <taxon>Bacilli</taxon>
        <taxon>Lactobacillales</taxon>
        <taxon>Lactobacillaceae</taxon>
        <taxon>Bombilactobacillus</taxon>
    </lineage>
</organism>
<evidence type="ECO:0000256" key="4">
    <source>
        <dbReference type="ARBA" id="ARBA00023172"/>
    </source>
</evidence>
<dbReference type="Gene3D" id="1.10.443.10">
    <property type="entry name" value="Intergrase catalytic core"/>
    <property type="match status" value="1"/>
</dbReference>